<evidence type="ECO:0000256" key="1">
    <source>
        <dbReference type="SAM" id="Phobius"/>
    </source>
</evidence>
<dbReference type="Pfam" id="PF13630">
    <property type="entry name" value="SdpI"/>
    <property type="match status" value="1"/>
</dbReference>
<dbReference type="InterPro" id="IPR025962">
    <property type="entry name" value="SdpI/YhfL"/>
</dbReference>
<comment type="caution">
    <text evidence="2">The sequence shown here is derived from an EMBL/GenBank/DDBJ whole genome shotgun (WGS) entry which is preliminary data.</text>
</comment>
<keyword evidence="3" id="KW-1185">Reference proteome</keyword>
<keyword evidence="1" id="KW-0472">Membrane</keyword>
<protein>
    <submittedName>
        <fullName evidence="2">SdpI/YhfL family protein</fullName>
    </submittedName>
</protein>
<evidence type="ECO:0000313" key="3">
    <source>
        <dbReference type="Proteomes" id="UP000249547"/>
    </source>
</evidence>
<keyword evidence="1" id="KW-0812">Transmembrane</keyword>
<sequence length="133" mass="15305">MTAFFHSPFFNASLIAGPLIFLMAWVFQKFPPRTMNAWYGYRSYLSMHSPEMWKEANRYIAVLAKYLSWILTPWGLLAALLFSTQTDLFYYFTIAPVVIGILYICGSTEYHIHQMLKPGEDELKGGASTDFPN</sequence>
<keyword evidence="1" id="KW-1133">Transmembrane helix</keyword>
<feature type="transmembrane region" description="Helical" evidence="1">
    <location>
        <begin position="6"/>
        <end position="27"/>
    </location>
</feature>
<feature type="transmembrane region" description="Helical" evidence="1">
    <location>
        <begin position="88"/>
        <end position="106"/>
    </location>
</feature>
<organism evidence="2 3">
    <name type="scientific">Chitinophaga skermanii</name>
    <dbReference type="NCBI Taxonomy" id="331697"/>
    <lineage>
        <taxon>Bacteria</taxon>
        <taxon>Pseudomonadati</taxon>
        <taxon>Bacteroidota</taxon>
        <taxon>Chitinophagia</taxon>
        <taxon>Chitinophagales</taxon>
        <taxon>Chitinophagaceae</taxon>
        <taxon>Chitinophaga</taxon>
    </lineage>
</organism>
<feature type="transmembrane region" description="Helical" evidence="1">
    <location>
        <begin position="59"/>
        <end position="82"/>
    </location>
</feature>
<proteinExistence type="predicted"/>
<gene>
    <name evidence="2" type="ORF">LX64_03526</name>
</gene>
<dbReference type="RefSeq" id="WP_111598939.1">
    <property type="nucleotide sequence ID" value="NZ_QLLL01000006.1"/>
</dbReference>
<dbReference type="OrthoDB" id="3173919at2"/>
<evidence type="ECO:0000313" key="2">
    <source>
        <dbReference type="EMBL" id="RAJ02507.1"/>
    </source>
</evidence>
<name>A0A327QL80_9BACT</name>
<accession>A0A327QL80</accession>
<reference evidence="2 3" key="1">
    <citation type="submission" date="2018-06" db="EMBL/GenBank/DDBJ databases">
        <title>Genomic Encyclopedia of Archaeal and Bacterial Type Strains, Phase II (KMG-II): from individual species to whole genera.</title>
        <authorList>
            <person name="Goeker M."/>
        </authorList>
    </citation>
    <scope>NUCLEOTIDE SEQUENCE [LARGE SCALE GENOMIC DNA]</scope>
    <source>
        <strain evidence="2 3">DSM 23857</strain>
    </source>
</reference>
<dbReference type="Proteomes" id="UP000249547">
    <property type="component" value="Unassembled WGS sequence"/>
</dbReference>
<dbReference type="AlphaFoldDB" id="A0A327QL80"/>
<dbReference type="EMBL" id="QLLL01000006">
    <property type="protein sequence ID" value="RAJ02507.1"/>
    <property type="molecule type" value="Genomic_DNA"/>
</dbReference>